<evidence type="ECO:0000256" key="1">
    <source>
        <dbReference type="ARBA" id="ARBA00029457"/>
    </source>
</evidence>
<dbReference type="PANTHER" id="PTHR31493">
    <property type="entry name" value="NAZO FAMILY MEMBER"/>
    <property type="match status" value="1"/>
</dbReference>
<evidence type="ECO:0000313" key="2">
    <source>
        <dbReference type="Ensembl" id="ENSPNYP00000026842.1"/>
    </source>
</evidence>
<dbReference type="GeneTree" id="ENSGT00940000178372"/>
<organism evidence="2">
    <name type="scientific">Pundamilia nyererei</name>
    <dbReference type="NCBI Taxonomy" id="303518"/>
    <lineage>
        <taxon>Eukaryota</taxon>
        <taxon>Metazoa</taxon>
        <taxon>Chordata</taxon>
        <taxon>Craniata</taxon>
        <taxon>Vertebrata</taxon>
        <taxon>Euteleostomi</taxon>
        <taxon>Actinopterygii</taxon>
        <taxon>Neopterygii</taxon>
        <taxon>Teleostei</taxon>
        <taxon>Neoteleostei</taxon>
        <taxon>Acanthomorphata</taxon>
        <taxon>Ovalentaria</taxon>
        <taxon>Cichlomorphae</taxon>
        <taxon>Cichliformes</taxon>
        <taxon>Cichlidae</taxon>
        <taxon>African cichlids</taxon>
        <taxon>Pseudocrenilabrinae</taxon>
        <taxon>Haplochromini</taxon>
        <taxon>Pundamilia</taxon>
    </lineage>
</organism>
<proteinExistence type="inferred from homology"/>
<dbReference type="InterPro" id="IPR033369">
    <property type="entry name" value="C19orf12"/>
</dbReference>
<dbReference type="PANTHER" id="PTHR31493:SF1">
    <property type="entry name" value="PROTEIN C19ORF12"/>
    <property type="match status" value="1"/>
</dbReference>
<dbReference type="STRING" id="303518.ENSPNYP00000026842"/>
<comment type="similarity">
    <text evidence="1">Belongs to the C19orf12 family.</text>
</comment>
<reference evidence="2" key="1">
    <citation type="submission" date="2023-09" db="UniProtKB">
        <authorList>
            <consortium name="Ensembl"/>
        </authorList>
    </citation>
    <scope>IDENTIFICATION</scope>
</reference>
<name>A0A3B4GUC8_9CICH</name>
<dbReference type="Ensembl" id="ENSPNYT00000027500.1">
    <property type="protein sequence ID" value="ENSPNYP00000026842.1"/>
    <property type="gene ID" value="ENSPNYG00000020224.1"/>
</dbReference>
<sequence>MNKTEFVLTVKLHLSYIQAETDRILPKYFISKMDDKIKKDLQQLLDKLWSEPDLKVTMKNSVKGGIKTGGCAVVGGLVGGPPGFAVGAAIGGIYSWKTSDDFKPLPQILREMPPAQLDKLLKSVMAILVHLKWETVEGLIDYVMKDIPLKKAIIDECSAARVHYGCTRAADDDAERPDEVIQAAGSV</sequence>
<dbReference type="AlphaFoldDB" id="A0A3B4GUC8"/>
<protein>
    <submittedName>
        <fullName evidence="2">Uncharacterized protein</fullName>
    </submittedName>
</protein>
<accession>A0A3B4GUC8</accession>
<dbReference type="Pfam" id="PF20721">
    <property type="entry name" value="C19orf12"/>
    <property type="match status" value="1"/>
</dbReference>